<feature type="domain" description="Beta-Casp" evidence="3">
    <location>
        <begin position="250"/>
        <end position="378"/>
    </location>
</feature>
<name>A0A6J6B3K7_9ZZZZ</name>
<protein>
    <submittedName>
        <fullName evidence="4">Unannotated protein</fullName>
    </submittedName>
</protein>
<dbReference type="InterPro" id="IPR022712">
    <property type="entry name" value="Beta_Casp"/>
</dbReference>
<gene>
    <name evidence="4" type="ORF">UFOPK1425_00157</name>
</gene>
<dbReference type="InterPro" id="IPR036866">
    <property type="entry name" value="RibonucZ/Hydroxyglut_hydro"/>
</dbReference>
<feature type="domain" description="Metallo-beta-lactamase" evidence="2">
    <location>
        <begin position="16"/>
        <end position="238"/>
    </location>
</feature>
<dbReference type="SMART" id="SM00849">
    <property type="entry name" value="Lactamase_B"/>
    <property type="match status" value="1"/>
</dbReference>
<dbReference type="GO" id="GO:0016787">
    <property type="term" value="F:hydrolase activity"/>
    <property type="evidence" value="ECO:0007669"/>
    <property type="project" value="UniProtKB-KW"/>
</dbReference>
<evidence type="ECO:0000256" key="1">
    <source>
        <dbReference type="ARBA" id="ARBA00022801"/>
    </source>
</evidence>
<evidence type="ECO:0000313" key="4">
    <source>
        <dbReference type="EMBL" id="CAB4533267.1"/>
    </source>
</evidence>
<reference evidence="4" key="1">
    <citation type="submission" date="2020-05" db="EMBL/GenBank/DDBJ databases">
        <authorList>
            <person name="Chiriac C."/>
            <person name="Salcher M."/>
            <person name="Ghai R."/>
            <person name="Kavagutti S V."/>
        </authorList>
    </citation>
    <scope>NUCLEOTIDE SEQUENCE</scope>
</reference>
<dbReference type="SUPFAM" id="SSF56281">
    <property type="entry name" value="Metallo-hydrolase/oxidoreductase"/>
    <property type="match status" value="1"/>
</dbReference>
<dbReference type="PANTHER" id="PTHR11203">
    <property type="entry name" value="CLEAVAGE AND POLYADENYLATION SPECIFICITY FACTOR FAMILY MEMBER"/>
    <property type="match status" value="1"/>
</dbReference>
<dbReference type="EMBL" id="CAEZSJ010000015">
    <property type="protein sequence ID" value="CAB4533267.1"/>
    <property type="molecule type" value="Genomic_DNA"/>
</dbReference>
<evidence type="ECO:0000259" key="3">
    <source>
        <dbReference type="SMART" id="SM01027"/>
    </source>
</evidence>
<dbReference type="Gene3D" id="3.40.50.10890">
    <property type="match status" value="1"/>
</dbReference>
<dbReference type="GO" id="GO:0004521">
    <property type="term" value="F:RNA endonuclease activity"/>
    <property type="evidence" value="ECO:0007669"/>
    <property type="project" value="TreeGrafter"/>
</dbReference>
<dbReference type="Pfam" id="PF00753">
    <property type="entry name" value="Lactamase_B"/>
    <property type="match status" value="1"/>
</dbReference>
<proteinExistence type="predicted"/>
<dbReference type="AlphaFoldDB" id="A0A6J6B3K7"/>
<dbReference type="InterPro" id="IPR011108">
    <property type="entry name" value="RMMBL"/>
</dbReference>
<dbReference type="Pfam" id="PF10996">
    <property type="entry name" value="Beta-Casp"/>
    <property type="match status" value="1"/>
</dbReference>
<evidence type="ECO:0000259" key="2">
    <source>
        <dbReference type="SMART" id="SM00849"/>
    </source>
</evidence>
<dbReference type="Gene3D" id="3.60.15.10">
    <property type="entry name" value="Ribonuclease Z/Hydroxyacylglutathione hydrolase-like"/>
    <property type="match status" value="1"/>
</dbReference>
<sequence>MSEVKIAFLGATDTVTGSRFLISSEQSKILVDCGLFQGVKSVQRRNWDPLAVDAKEIDAVVLTHAHLDHSGYLPALVKQGFYKEIYGTRYTNDITKIILRDSARLQMDDAKFAAKKGYSSHKDPKALYNLDDAEKAIDHLRERPFHSREQIAPDAFVTFYPSGHILGSSFVVVEVAGKKFLFTSDLGRNNHPLLSNPDAPPKEEFDVVVTESTYGDRVHETPPETFAKEINDAIARGGAILIPAFAVDRTEVILMALKELILTKKIPEIPIYADSPMALSALNLYREAISARSVEIRSGVSDRFANEDPFDAGALHQMATTEESKAINEINTSAIIISASGMATGGRVVHHLANMLPNSKNTVILVGYQAVGTRGRFLDDGAKEIKIHGELIPVNAHITNVECFSVHADSDELITWLKQVKRPKKAYVVHGEVEGQEHMQERLTNELGWSVVIPKSNQTFSV</sequence>
<dbReference type="CDD" id="cd16295">
    <property type="entry name" value="TTHA0252-CPSF-like_MBL-fold"/>
    <property type="match status" value="1"/>
</dbReference>
<dbReference type="SMART" id="SM01027">
    <property type="entry name" value="Beta-Casp"/>
    <property type="match status" value="1"/>
</dbReference>
<accession>A0A6J6B3K7</accession>
<organism evidence="4">
    <name type="scientific">freshwater metagenome</name>
    <dbReference type="NCBI Taxonomy" id="449393"/>
    <lineage>
        <taxon>unclassified sequences</taxon>
        <taxon>metagenomes</taxon>
        <taxon>ecological metagenomes</taxon>
    </lineage>
</organism>
<dbReference type="InterPro" id="IPR001279">
    <property type="entry name" value="Metallo-B-lactamas"/>
</dbReference>
<keyword evidence="1" id="KW-0378">Hydrolase</keyword>
<dbReference type="PANTHER" id="PTHR11203:SF37">
    <property type="entry name" value="INTEGRATOR COMPLEX SUBUNIT 11"/>
    <property type="match status" value="1"/>
</dbReference>
<dbReference type="InterPro" id="IPR050698">
    <property type="entry name" value="MBL"/>
</dbReference>
<dbReference type="Pfam" id="PF07521">
    <property type="entry name" value="RMMBL"/>
    <property type="match status" value="1"/>
</dbReference>